<evidence type="ECO:0000256" key="9">
    <source>
        <dbReference type="SAM" id="MobiDB-lite"/>
    </source>
</evidence>
<keyword evidence="2" id="KW-0221">Differentiation</keyword>
<dbReference type="InterPro" id="IPR011598">
    <property type="entry name" value="bHLH_dom"/>
</dbReference>
<evidence type="ECO:0000256" key="2">
    <source>
        <dbReference type="ARBA" id="ARBA00022782"/>
    </source>
</evidence>
<dbReference type="SUPFAM" id="SSF47459">
    <property type="entry name" value="HLH, helix-loop-helix DNA-binding domain"/>
    <property type="match status" value="1"/>
</dbReference>
<reference evidence="11 12" key="1">
    <citation type="journal article" date="2018" name="Genome Res.">
        <title>The genomic architecture and molecular evolution of ant odorant receptors.</title>
        <authorList>
            <person name="McKenzie S.K."/>
            <person name="Kronauer D.J.C."/>
        </authorList>
    </citation>
    <scope>NUCLEOTIDE SEQUENCE [LARGE SCALE GENOMIC DNA]</scope>
    <source>
        <strain evidence="11">Clonal line C1</strain>
    </source>
</reference>
<dbReference type="GO" id="GO:0000981">
    <property type="term" value="F:DNA-binding transcription factor activity, RNA polymerase II-specific"/>
    <property type="evidence" value="ECO:0007669"/>
    <property type="project" value="TreeGrafter"/>
</dbReference>
<feature type="domain" description="BHLH" evidence="10">
    <location>
        <begin position="399"/>
        <end position="450"/>
    </location>
</feature>
<dbReference type="GO" id="GO:0030154">
    <property type="term" value="P:cell differentiation"/>
    <property type="evidence" value="ECO:0007669"/>
    <property type="project" value="UniProtKB-KW"/>
</dbReference>
<dbReference type="EMBL" id="QOIP01000009">
    <property type="protein sequence ID" value="RLU18826.1"/>
    <property type="molecule type" value="Genomic_DNA"/>
</dbReference>
<comment type="function">
    <text evidence="7">Involved in the establishment and dorsoventral patterning of germ layers in the embryo.</text>
</comment>
<feature type="compositionally biased region" description="Low complexity" evidence="9">
    <location>
        <begin position="337"/>
        <end position="360"/>
    </location>
</feature>
<dbReference type="FunFam" id="4.10.280.10:FF:000030">
    <property type="entry name" value="Twist transcription factor"/>
    <property type="match status" value="1"/>
</dbReference>
<protein>
    <recommendedName>
        <fullName evidence="8">Protein twist</fullName>
    </recommendedName>
</protein>
<evidence type="ECO:0000256" key="6">
    <source>
        <dbReference type="ARBA" id="ARBA00023242"/>
    </source>
</evidence>
<feature type="region of interest" description="Disordered" evidence="9">
    <location>
        <begin position="298"/>
        <end position="411"/>
    </location>
</feature>
<evidence type="ECO:0000259" key="10">
    <source>
        <dbReference type="PROSITE" id="PS50888"/>
    </source>
</evidence>
<dbReference type="GO" id="GO:0046983">
    <property type="term" value="F:protein dimerization activity"/>
    <property type="evidence" value="ECO:0007669"/>
    <property type="project" value="InterPro"/>
</dbReference>
<dbReference type="CDD" id="cd11464">
    <property type="entry name" value="bHLH_TS_TWIST"/>
    <property type="match status" value="1"/>
</dbReference>
<keyword evidence="5" id="KW-0804">Transcription</keyword>
<feature type="compositionally biased region" description="Acidic residues" evidence="9">
    <location>
        <begin position="361"/>
        <end position="374"/>
    </location>
</feature>
<evidence type="ECO:0000256" key="4">
    <source>
        <dbReference type="ARBA" id="ARBA00023125"/>
    </source>
</evidence>
<dbReference type="PANTHER" id="PTHR23349:SF50">
    <property type="entry name" value="PROTEIN TWIST"/>
    <property type="match status" value="1"/>
</dbReference>
<comment type="caution">
    <text evidence="11">The sequence shown here is derived from an EMBL/GenBank/DDBJ whole genome shotgun (WGS) entry which is preliminary data.</text>
</comment>
<keyword evidence="1" id="KW-0217">Developmental protein</keyword>
<feature type="region of interest" description="Disordered" evidence="9">
    <location>
        <begin position="97"/>
        <end position="124"/>
    </location>
</feature>
<dbReference type="GO" id="GO:0000977">
    <property type="term" value="F:RNA polymerase II transcription regulatory region sequence-specific DNA binding"/>
    <property type="evidence" value="ECO:0007669"/>
    <property type="project" value="TreeGrafter"/>
</dbReference>
<evidence type="ECO:0000256" key="8">
    <source>
        <dbReference type="ARBA" id="ARBA00072365"/>
    </source>
</evidence>
<dbReference type="Gene3D" id="4.10.280.10">
    <property type="entry name" value="Helix-loop-helix DNA-binding domain"/>
    <property type="match status" value="1"/>
</dbReference>
<dbReference type="OrthoDB" id="8583783at2759"/>
<dbReference type="PROSITE" id="PS50888">
    <property type="entry name" value="BHLH"/>
    <property type="match status" value="1"/>
</dbReference>
<sequence length="521" mass="58228">MLLSGQDAVIPRVVTVSLLLLYWFYELSVAQFCSDIALVIAAYRGKGFKRGKRLVHSMGAHLYPVEKNMHYQPPTQSIVSQPLLPLNNYYSMNGGGSNGSTDAMVNSDGNSNSNSPVPSQYDQHFTPSMSQLMDLSSPPQQHRTMSVYPHHSHQADYNQSHQLVFKNGQELNFHPHLHPPLDPMITDKIVRNFSLSYAERRLQSTENPSEFLPEYGKNMCVTSPPPHFMFTPEGCNGDEINAPGSVQSVHGQASYHPTDSVMEYKPNVVEYKTDQQQQVVDHHPLHHRRYNGEQMEVESFGQSVQTEPPSSSSSSTSTRGYSAANGIKSVKKRRKFNGNNNVISSSNNNNNNSKNNTNNNNDDDDDDDDDEVDSEASAASTTKGRTRRKNGATDADIQSQRTMANVRERQRTQSLNEAFSALRKIIPTLPSDKLSKIQTLKLAARYIDFLYHVLKTNVDGGDSGEETNDRLVAILEGCWKLIPNVYRLERRLKIISVGTFFRGAGTYLHDSDGFGLFYGAT</sequence>
<evidence type="ECO:0000256" key="7">
    <source>
        <dbReference type="ARBA" id="ARBA00059086"/>
    </source>
</evidence>
<dbReference type="AlphaFoldDB" id="A0A3L8DEV6"/>
<accession>A0A3L8DEV6</accession>
<feature type="compositionally biased region" description="Polar residues" evidence="9">
    <location>
        <begin position="300"/>
        <end position="309"/>
    </location>
</feature>
<organism evidence="11 12">
    <name type="scientific">Ooceraea biroi</name>
    <name type="common">Clonal raider ant</name>
    <name type="synonym">Cerapachys biroi</name>
    <dbReference type="NCBI Taxonomy" id="2015173"/>
    <lineage>
        <taxon>Eukaryota</taxon>
        <taxon>Metazoa</taxon>
        <taxon>Ecdysozoa</taxon>
        <taxon>Arthropoda</taxon>
        <taxon>Hexapoda</taxon>
        <taxon>Insecta</taxon>
        <taxon>Pterygota</taxon>
        <taxon>Neoptera</taxon>
        <taxon>Endopterygota</taxon>
        <taxon>Hymenoptera</taxon>
        <taxon>Apocrita</taxon>
        <taxon>Aculeata</taxon>
        <taxon>Formicoidea</taxon>
        <taxon>Formicidae</taxon>
        <taxon>Dorylinae</taxon>
        <taxon>Ooceraea</taxon>
    </lineage>
</organism>
<evidence type="ECO:0000313" key="11">
    <source>
        <dbReference type="EMBL" id="RLU18826.1"/>
    </source>
</evidence>
<dbReference type="Pfam" id="PF00010">
    <property type="entry name" value="HLH"/>
    <property type="match status" value="1"/>
</dbReference>
<dbReference type="InterPro" id="IPR015789">
    <property type="entry name" value="Twist-rel_bHLH"/>
</dbReference>
<keyword evidence="3" id="KW-0805">Transcription regulation</keyword>
<proteinExistence type="predicted"/>
<keyword evidence="6" id="KW-0539">Nucleus</keyword>
<evidence type="ECO:0000313" key="12">
    <source>
        <dbReference type="Proteomes" id="UP000279307"/>
    </source>
</evidence>
<evidence type="ECO:0000256" key="5">
    <source>
        <dbReference type="ARBA" id="ARBA00023163"/>
    </source>
</evidence>
<keyword evidence="4" id="KW-0238">DNA-binding</keyword>
<dbReference type="SMART" id="SM00353">
    <property type="entry name" value="HLH"/>
    <property type="match status" value="1"/>
</dbReference>
<evidence type="ECO:0000256" key="1">
    <source>
        <dbReference type="ARBA" id="ARBA00022473"/>
    </source>
</evidence>
<dbReference type="Proteomes" id="UP000279307">
    <property type="component" value="Chromosome 9"/>
</dbReference>
<dbReference type="InterPro" id="IPR036638">
    <property type="entry name" value="HLH_DNA-bd_sf"/>
</dbReference>
<feature type="compositionally biased region" description="Polar residues" evidence="9">
    <location>
        <begin position="101"/>
        <end position="124"/>
    </location>
</feature>
<dbReference type="PANTHER" id="PTHR23349">
    <property type="entry name" value="BASIC HELIX-LOOP-HELIX TRANSCRIPTION FACTOR, TWIST"/>
    <property type="match status" value="1"/>
</dbReference>
<evidence type="ECO:0000256" key="3">
    <source>
        <dbReference type="ARBA" id="ARBA00023015"/>
    </source>
</evidence>
<gene>
    <name evidence="11" type="ORF">DMN91_009183</name>
</gene>
<name>A0A3L8DEV6_OOCBI</name>
<dbReference type="InterPro" id="IPR050283">
    <property type="entry name" value="E-box_TF_Regulators"/>
</dbReference>